<proteinExistence type="predicted"/>
<evidence type="ECO:0000313" key="2">
    <source>
        <dbReference type="Proteomes" id="UP000247772"/>
    </source>
</evidence>
<name>A0A2U0ZGC1_9BURK</name>
<evidence type="ECO:0000313" key="1">
    <source>
        <dbReference type="EMBL" id="PYE12565.1"/>
    </source>
</evidence>
<dbReference type="Proteomes" id="UP000247772">
    <property type="component" value="Unassembled WGS sequence"/>
</dbReference>
<dbReference type="AlphaFoldDB" id="A0A2U0ZGC1"/>
<sequence>MDSGNPNGLRTHCHRTTVMKITQQRVLITGGSSGIGLPGGIDILVSNVKAGNREDPGALARRFSALKPQFAQAVRDHSAL</sequence>
<comment type="caution">
    <text evidence="1">The sequence shown here is derived from an EMBL/GenBank/DDBJ whole genome shotgun (WGS) entry which is preliminary data.</text>
</comment>
<dbReference type="EMBL" id="QJSQ01000055">
    <property type="protein sequence ID" value="PYE12565.1"/>
    <property type="molecule type" value="Genomic_DNA"/>
</dbReference>
<organism evidence="1 2">
    <name type="scientific">Paraburkholderia silvatlantica</name>
    <dbReference type="NCBI Taxonomy" id="321895"/>
    <lineage>
        <taxon>Bacteria</taxon>
        <taxon>Pseudomonadati</taxon>
        <taxon>Pseudomonadota</taxon>
        <taxon>Betaproteobacteria</taxon>
        <taxon>Burkholderiales</taxon>
        <taxon>Burkholderiaceae</taxon>
        <taxon>Paraburkholderia</taxon>
    </lineage>
</organism>
<gene>
    <name evidence="1" type="ORF">C7410_15533</name>
</gene>
<reference evidence="1 2" key="1">
    <citation type="submission" date="2018-06" db="EMBL/GenBank/DDBJ databases">
        <title>Genomic Encyclopedia of Type Strains, Phase IV (KMG-V): Genome sequencing to study the core and pangenomes of soil and plant-associated prokaryotes.</title>
        <authorList>
            <person name="Whitman W."/>
        </authorList>
    </citation>
    <scope>NUCLEOTIDE SEQUENCE [LARGE SCALE GENOMIC DNA]</scope>
    <source>
        <strain evidence="1 2">SRCL-318</strain>
    </source>
</reference>
<accession>A0A2U0ZGC1</accession>
<protein>
    <submittedName>
        <fullName evidence="1">Uncharacterized protein</fullName>
    </submittedName>
</protein>